<name>A0A538T1E2_UNCEI</name>
<dbReference type="AlphaFoldDB" id="A0A538T1E2"/>
<evidence type="ECO:0000313" key="2">
    <source>
        <dbReference type="EMBL" id="TMQ57433.1"/>
    </source>
</evidence>
<organism evidence="2 3">
    <name type="scientific">Eiseniibacteriota bacterium</name>
    <dbReference type="NCBI Taxonomy" id="2212470"/>
    <lineage>
        <taxon>Bacteria</taxon>
        <taxon>Candidatus Eiseniibacteriota</taxon>
    </lineage>
</organism>
<dbReference type="EMBL" id="VBOW01000064">
    <property type="protein sequence ID" value="TMQ57433.1"/>
    <property type="molecule type" value="Genomic_DNA"/>
</dbReference>
<dbReference type="InterPro" id="IPR008964">
    <property type="entry name" value="Invasin/intimin_cell_adhesion"/>
</dbReference>
<keyword evidence="1" id="KW-0732">Signal</keyword>
<proteinExistence type="predicted"/>
<accession>A0A538T1E2</accession>
<gene>
    <name evidence="2" type="ORF">E6K76_10465</name>
</gene>
<sequence>MRQAFRAARAGAWLALICAALNAAPALAGPYTRLQLLLPGESAAPGTSSGKIGTPRAQTTGVPFSITVRACDTGWNTVAGVANAIQILASDASATLPAPGQLVNGTAVFAVTFNAGGTFTVYAHDQTDATIPDGASSAVLCQVLQTFDISTLGKNQNVGVPVTVTITARTPSGGLVTGFFGDVRLREFTSFGEGRVSPPTVTMSGGSWTGGVTFYRADDTNHPRGNVYLQAELASNPSKNSASNPFKVYAGSFSRVQIIVPGQAPLPGSISGLTGSPATQIAGRSFNVQLYATDAYWNPVGASDQVRVTSSDGAANTPLSVSLSNGFRQFGVILNTVGIHTLTVTDQSSESRTGMTTAGIAVIPSGADHFVIGTIASPVVAGAPVSVTIRATDASGNTIPNYAGDAILVANTGSGSISPELITFANGTWSGSMTFFGAGNAVSFRCFDFSAPPRSGTSNSFVVQPGPLAGLQVLLPGETPRGGTVTGKQGTPLEQTAGAPFTLTVRAVDSYWNLVPGIGHRVALGSTDAFASMPAETTLANGQVLIPARLYRSGGQRIWASDVDNTSVHPDTSSAVTIIGGTFSRVLILAPGESPAPGTSTGRNGTATDQSINYAFTVTVMAADQWWNPVGGVSDVVHVASGDPLAQLPPDQAMVNGVAQMSMRLSTGGFQQISVSDVTNPSKQGSTTQVRAISSGFHLEASVSPTSARAGEPFTLTVKVTNDAGSVIQEINSFVTIEVRNASNQAAGRGTLLTTQFQLLQGQRAISETYTYPEPIVMVARDDAGNAPATSNAIAITPGPPSAVRLSSDPPWLGGNKHATILARVVDEFENGVPDQAVSFSLLSGTGALGASDSMTNAAGEARADFVSPRYPEHDRIRASSNGLTRDLDLEVAFVDPTVGGGTAFSYPNPFHPPEQPATIAYKINDDAAVTLRIFTQGGTLVLRQDFGRGDLGGRAGLNSFLWNGRNGKGEVVSSGGYIVLIEAQGTGETLHVIRRKIAVVR</sequence>
<protein>
    <submittedName>
        <fullName evidence="2">Uncharacterized protein</fullName>
    </submittedName>
</protein>
<dbReference type="InterPro" id="IPR013783">
    <property type="entry name" value="Ig-like_fold"/>
</dbReference>
<dbReference type="Gene3D" id="2.60.40.4070">
    <property type="match status" value="1"/>
</dbReference>
<evidence type="ECO:0000256" key="1">
    <source>
        <dbReference type="SAM" id="SignalP"/>
    </source>
</evidence>
<feature type="signal peptide" evidence="1">
    <location>
        <begin position="1"/>
        <end position="28"/>
    </location>
</feature>
<feature type="chain" id="PRO_5021915716" evidence="1">
    <location>
        <begin position="29"/>
        <end position="1002"/>
    </location>
</feature>
<comment type="caution">
    <text evidence="2">The sequence shown here is derived from an EMBL/GenBank/DDBJ whole genome shotgun (WGS) entry which is preliminary data.</text>
</comment>
<dbReference type="Proteomes" id="UP000316852">
    <property type="component" value="Unassembled WGS sequence"/>
</dbReference>
<evidence type="ECO:0000313" key="3">
    <source>
        <dbReference type="Proteomes" id="UP000316852"/>
    </source>
</evidence>
<dbReference type="SUPFAM" id="SSF49373">
    <property type="entry name" value="Invasin/intimin cell-adhesion fragments"/>
    <property type="match status" value="1"/>
</dbReference>
<reference evidence="2 3" key="1">
    <citation type="journal article" date="2019" name="Nat. Microbiol.">
        <title>Mediterranean grassland soil C-N compound turnover is dependent on rainfall and depth, and is mediated by genomically divergent microorganisms.</title>
        <authorList>
            <person name="Diamond S."/>
            <person name="Andeer P.F."/>
            <person name="Li Z."/>
            <person name="Crits-Christoph A."/>
            <person name="Burstein D."/>
            <person name="Anantharaman K."/>
            <person name="Lane K.R."/>
            <person name="Thomas B.C."/>
            <person name="Pan C."/>
            <person name="Northen T.R."/>
            <person name="Banfield J.F."/>
        </authorList>
    </citation>
    <scope>NUCLEOTIDE SEQUENCE [LARGE SCALE GENOMIC DNA]</scope>
    <source>
        <strain evidence="2">WS_6</strain>
    </source>
</reference>
<dbReference type="Gene3D" id="2.60.40.10">
    <property type="entry name" value="Immunoglobulins"/>
    <property type="match status" value="1"/>
</dbReference>